<dbReference type="Proteomes" id="UP000294929">
    <property type="component" value="Unassembled WGS sequence"/>
</dbReference>
<reference evidence="2 4" key="2">
    <citation type="submission" date="2019-01" db="EMBL/GenBank/DDBJ databases">
        <title>High-quality-draft genome sequences of five non-tuberculosis mycobacteriaceae isolated from a nosocomial environment.</title>
        <authorList>
            <person name="Tiago I."/>
            <person name="Alarico S."/>
            <person name="Pereira S.G."/>
            <person name="Coelho C."/>
            <person name="Maranha A."/>
            <person name="Empadinhas N."/>
        </authorList>
    </citation>
    <scope>NUCLEOTIDE SEQUENCE [LARGE SCALE GENOMIC DNA]</scope>
    <source>
        <strain evidence="2 4">24AIII</strain>
    </source>
</reference>
<reference evidence="1 3" key="1">
    <citation type="submission" date="2016-06" db="EMBL/GenBank/DDBJ databases">
        <authorList>
            <person name="Kjaerup R.B."/>
            <person name="Dalgaard T.S."/>
            <person name="Juul-Madsen H.R."/>
        </authorList>
    </citation>
    <scope>NUCLEOTIDE SEQUENCE [LARGE SCALE GENOMIC DNA]</scope>
    <source>
        <strain evidence="1 3">1199456.5</strain>
    </source>
</reference>
<dbReference type="EMBL" id="LZSF01000083">
    <property type="protein sequence ID" value="OBA89435.1"/>
    <property type="molecule type" value="Genomic_DNA"/>
</dbReference>
<dbReference type="PROSITE" id="PS51257">
    <property type="entry name" value="PROKAR_LIPOPROTEIN"/>
    <property type="match status" value="1"/>
</dbReference>
<gene>
    <name evidence="1" type="ORF">A5642_14960</name>
    <name evidence="2" type="ORF">EUA03_13545</name>
</gene>
<name>A0A1A0MVL2_MYCMU</name>
<sequence length="173" mass="18651">MQENRWARRIALLAVVGATLTGCDSVNLGSLGIFGSTSPAVKGPPVPPEMVRHDVQQLVWQFPQLRKPDEAVWVTWNNSGDPSLAGKVNWIDAVVKLSPAETTRLLAEYHPSATDRQPMVQKILQSELPGGPYLSGPELNNHFSGPGMTTQAFLDRDDNVLVLTTTSGGPAPS</sequence>
<evidence type="ECO:0000313" key="3">
    <source>
        <dbReference type="Proteomes" id="UP000093962"/>
    </source>
</evidence>
<organism evidence="1 3">
    <name type="scientific">Mycolicibacterium mucogenicum</name>
    <name type="common">Mycobacterium mucogenicum</name>
    <dbReference type="NCBI Taxonomy" id="56689"/>
    <lineage>
        <taxon>Bacteria</taxon>
        <taxon>Bacillati</taxon>
        <taxon>Actinomycetota</taxon>
        <taxon>Actinomycetes</taxon>
        <taxon>Mycobacteriales</taxon>
        <taxon>Mycobacteriaceae</taxon>
        <taxon>Mycolicibacterium</taxon>
    </lineage>
</organism>
<dbReference type="EMBL" id="SDLO01000009">
    <property type="protein sequence ID" value="TDK89129.1"/>
    <property type="molecule type" value="Genomic_DNA"/>
</dbReference>
<dbReference type="RefSeq" id="WP_061004465.1">
    <property type="nucleotide sequence ID" value="NZ_LSKA01000336.1"/>
</dbReference>
<evidence type="ECO:0008006" key="5">
    <source>
        <dbReference type="Google" id="ProtNLM"/>
    </source>
</evidence>
<protein>
    <recommendedName>
        <fullName evidence="5">Lipoprotein</fullName>
    </recommendedName>
</protein>
<evidence type="ECO:0000313" key="4">
    <source>
        <dbReference type="Proteomes" id="UP000294929"/>
    </source>
</evidence>
<evidence type="ECO:0000313" key="1">
    <source>
        <dbReference type="EMBL" id="OBA89435.1"/>
    </source>
</evidence>
<dbReference type="Proteomes" id="UP000093962">
    <property type="component" value="Unassembled WGS sequence"/>
</dbReference>
<accession>A0A1A0MVL2</accession>
<comment type="caution">
    <text evidence="1">The sequence shown here is derived from an EMBL/GenBank/DDBJ whole genome shotgun (WGS) entry which is preliminary data.</text>
</comment>
<dbReference type="OrthoDB" id="5118825at2"/>
<dbReference type="AlphaFoldDB" id="A0A1A0MVL2"/>
<proteinExistence type="predicted"/>
<evidence type="ECO:0000313" key="2">
    <source>
        <dbReference type="EMBL" id="TDK89129.1"/>
    </source>
</evidence>